<proteinExistence type="predicted"/>
<dbReference type="Proteomes" id="UP000623608">
    <property type="component" value="Unassembled WGS sequence"/>
</dbReference>
<reference evidence="2" key="1">
    <citation type="submission" date="2021-01" db="EMBL/GenBank/DDBJ databases">
        <title>Whole genome shotgun sequence of Actinoplanes tereljensis NBRC 105297.</title>
        <authorList>
            <person name="Komaki H."/>
            <person name="Tamura T."/>
        </authorList>
    </citation>
    <scope>NUCLEOTIDE SEQUENCE</scope>
    <source>
        <strain evidence="2">NBRC 105297</strain>
    </source>
</reference>
<evidence type="ECO:0000313" key="3">
    <source>
        <dbReference type="Proteomes" id="UP000623608"/>
    </source>
</evidence>
<organism evidence="2 3">
    <name type="scientific">Paractinoplanes tereljensis</name>
    <dbReference type="NCBI Taxonomy" id="571912"/>
    <lineage>
        <taxon>Bacteria</taxon>
        <taxon>Bacillati</taxon>
        <taxon>Actinomycetota</taxon>
        <taxon>Actinomycetes</taxon>
        <taxon>Micromonosporales</taxon>
        <taxon>Micromonosporaceae</taxon>
        <taxon>Paractinoplanes</taxon>
    </lineage>
</organism>
<evidence type="ECO:0000256" key="1">
    <source>
        <dbReference type="SAM" id="SignalP"/>
    </source>
</evidence>
<keyword evidence="3" id="KW-1185">Reference proteome</keyword>
<comment type="caution">
    <text evidence="2">The sequence shown here is derived from an EMBL/GenBank/DDBJ whole genome shotgun (WGS) entry which is preliminary data.</text>
</comment>
<accession>A0A919NWR6</accession>
<dbReference type="AlphaFoldDB" id="A0A919NWR6"/>
<gene>
    <name evidence="2" type="ORF">Ate02nite_94760</name>
</gene>
<dbReference type="EMBL" id="BOMY01000064">
    <property type="protein sequence ID" value="GIF26746.1"/>
    <property type="molecule type" value="Genomic_DNA"/>
</dbReference>
<sequence>MRRRTLMCTAAAAVTLAITDAGTASAHAPSVVAGTGRGGPADLPQPIEISVYRDGPGRMDQSCQVGIQTRMAEGPRRAHRR</sequence>
<protein>
    <submittedName>
        <fullName evidence="2">Uncharacterized protein</fullName>
    </submittedName>
</protein>
<feature type="signal peptide" evidence="1">
    <location>
        <begin position="1"/>
        <end position="26"/>
    </location>
</feature>
<keyword evidence="1" id="KW-0732">Signal</keyword>
<evidence type="ECO:0000313" key="2">
    <source>
        <dbReference type="EMBL" id="GIF26746.1"/>
    </source>
</evidence>
<name>A0A919NWR6_9ACTN</name>
<feature type="chain" id="PRO_5037691663" evidence="1">
    <location>
        <begin position="27"/>
        <end position="81"/>
    </location>
</feature>